<organism evidence="1 2">
    <name type="scientific">Treponema pedis str. T A4</name>
    <dbReference type="NCBI Taxonomy" id="1291379"/>
    <lineage>
        <taxon>Bacteria</taxon>
        <taxon>Pseudomonadati</taxon>
        <taxon>Spirochaetota</taxon>
        <taxon>Spirochaetia</taxon>
        <taxon>Spirochaetales</taxon>
        <taxon>Treponemataceae</taxon>
        <taxon>Treponema</taxon>
    </lineage>
</organism>
<proteinExistence type="predicted"/>
<evidence type="ECO:0000313" key="1">
    <source>
        <dbReference type="EMBL" id="AGT44811.1"/>
    </source>
</evidence>
<dbReference type="PATRIC" id="fig|1291379.3.peg.2309"/>
<dbReference type="KEGG" id="tped:TPE_2337"/>
<dbReference type="HOGENOM" id="CLU_082735_0_0_12"/>
<dbReference type="OrthoDB" id="356614at2"/>
<protein>
    <submittedName>
        <fullName evidence="1">Uncharacterized protein</fullName>
    </submittedName>
</protein>
<dbReference type="Proteomes" id="UP000015620">
    <property type="component" value="Chromosome"/>
</dbReference>
<dbReference type="GeneID" id="301090787"/>
<accession>S6A4V1</accession>
<gene>
    <name evidence="1" type="ORF">TPE_2337</name>
</gene>
<dbReference type="EMBL" id="CP004120">
    <property type="protein sequence ID" value="AGT44811.1"/>
    <property type="molecule type" value="Genomic_DNA"/>
</dbReference>
<name>S6A4V1_9SPIR</name>
<sequence>MNLYEEIKSRYGNIKRTRGFYLYTEKNVRLLDMYLDGGRAILGRKNNKAALIIKQFTDKGLYSFLPTSADYNLQKALNALFPEHTEIGLYTCDREVLELMQEETGKKAYTENLWKPFLPSSESLKSRNCFFVQPPFCTSIKIAVFKKELSLKIPPSAFVSALEKAAIARSFFDLIKFIDMPQKKTTAFTEKQYNKAKELCGSFWKIENIYLFPKIKETEYECFFKAALDAHILISPDFNTPSIFPDIKTYSELISFLKFKNKGECQYE</sequence>
<dbReference type="RefSeq" id="WP_020966107.1">
    <property type="nucleotide sequence ID" value="NC_022097.1"/>
</dbReference>
<evidence type="ECO:0000313" key="2">
    <source>
        <dbReference type="Proteomes" id="UP000015620"/>
    </source>
</evidence>
<dbReference type="STRING" id="1291379.TPE_2337"/>
<dbReference type="AlphaFoldDB" id="S6A4V1"/>
<keyword evidence="2" id="KW-1185">Reference proteome</keyword>
<reference evidence="1 2" key="1">
    <citation type="journal article" date="2013" name="PLoS ONE">
        <title>Genome-Wide Relatedness of Treponema pedis, from Gingiva and Necrotic Skin Lesions of Pigs, with the Human Oral Pathogen Treponema denticola.</title>
        <authorList>
            <person name="Svartstrom O."/>
            <person name="Mushtaq M."/>
            <person name="Pringle M."/>
            <person name="Segerman B."/>
        </authorList>
    </citation>
    <scope>NUCLEOTIDE SEQUENCE [LARGE SCALE GENOMIC DNA]</scope>
    <source>
        <strain evidence="1">T A4</strain>
    </source>
</reference>